<dbReference type="GO" id="GO:0000287">
    <property type="term" value="F:magnesium ion binding"/>
    <property type="evidence" value="ECO:0007669"/>
    <property type="project" value="InterPro"/>
</dbReference>
<gene>
    <name evidence="6" type="ORF">NCTC11063_00829</name>
</gene>
<dbReference type="InterPro" id="IPR036649">
    <property type="entry name" value="Pyrophosphatase_sf"/>
</dbReference>
<dbReference type="Proteomes" id="UP000255236">
    <property type="component" value="Unassembled WGS sequence"/>
</dbReference>
<dbReference type="GO" id="GO:0006796">
    <property type="term" value="P:phosphate-containing compound metabolic process"/>
    <property type="evidence" value="ECO:0007669"/>
    <property type="project" value="InterPro"/>
</dbReference>
<keyword evidence="4 6" id="KW-0378">Hydrolase</keyword>
<accession>A0A380L497</accession>
<dbReference type="Gene3D" id="3.90.80.10">
    <property type="entry name" value="Inorganic pyrophosphatase"/>
    <property type="match status" value="1"/>
</dbReference>
<keyword evidence="7" id="KW-1185">Reference proteome</keyword>
<dbReference type="EC" id="3.6.1.1" evidence="2"/>
<evidence type="ECO:0000256" key="2">
    <source>
        <dbReference type="ARBA" id="ARBA00012146"/>
    </source>
</evidence>
<dbReference type="AlphaFoldDB" id="A0A380L497"/>
<organism evidence="6 7">
    <name type="scientific">Streptococcus milleri</name>
    <dbReference type="NCBI Taxonomy" id="33040"/>
    <lineage>
        <taxon>Bacteria</taxon>
        <taxon>Bacillati</taxon>
        <taxon>Bacillota</taxon>
        <taxon>Bacilli</taxon>
        <taxon>Lactobacillales</taxon>
        <taxon>Streptococcaceae</taxon>
        <taxon>Streptococcus</taxon>
    </lineage>
</organism>
<keyword evidence="5" id="KW-0460">Magnesium</keyword>
<evidence type="ECO:0000256" key="5">
    <source>
        <dbReference type="ARBA" id="ARBA00022842"/>
    </source>
</evidence>
<protein>
    <recommendedName>
        <fullName evidence="2">inorganic diphosphatase</fullName>
        <ecNumber evidence="2">3.6.1.1</ecNumber>
    </recommendedName>
</protein>
<evidence type="ECO:0000256" key="1">
    <source>
        <dbReference type="ARBA" id="ARBA00001946"/>
    </source>
</evidence>
<dbReference type="SUPFAM" id="SSF50324">
    <property type="entry name" value="Inorganic pyrophosphatase"/>
    <property type="match status" value="1"/>
</dbReference>
<dbReference type="Pfam" id="PF00719">
    <property type="entry name" value="Pyrophosphatase"/>
    <property type="match status" value="1"/>
</dbReference>
<evidence type="ECO:0000313" key="6">
    <source>
        <dbReference type="EMBL" id="SUN80131.1"/>
    </source>
</evidence>
<keyword evidence="3" id="KW-0479">Metal-binding</keyword>
<name>A0A380L497_9STRE</name>
<evidence type="ECO:0000256" key="3">
    <source>
        <dbReference type="ARBA" id="ARBA00022723"/>
    </source>
</evidence>
<comment type="cofactor">
    <cofactor evidence="1">
        <name>Mg(2+)</name>
        <dbReference type="ChEBI" id="CHEBI:18420"/>
    </cofactor>
</comment>
<dbReference type="EMBL" id="UHFT01000001">
    <property type="protein sequence ID" value="SUN80131.1"/>
    <property type="molecule type" value="Genomic_DNA"/>
</dbReference>
<dbReference type="RefSeq" id="WP_037597116.1">
    <property type="nucleotide sequence ID" value="NZ_LR134307.1"/>
</dbReference>
<proteinExistence type="predicted"/>
<reference evidence="6" key="1">
    <citation type="submission" date="2018-06" db="EMBL/GenBank/DDBJ databases">
        <authorList>
            <consortium name="Pathogen Informatics"/>
            <person name="Doyle S."/>
        </authorList>
    </citation>
    <scope>NUCLEOTIDE SEQUENCE [LARGE SCALE GENOMIC DNA]</scope>
    <source>
        <strain evidence="6">NCTC11063</strain>
    </source>
</reference>
<evidence type="ECO:0000313" key="7">
    <source>
        <dbReference type="Proteomes" id="UP000255236"/>
    </source>
</evidence>
<dbReference type="InterPro" id="IPR008162">
    <property type="entry name" value="Pyrophosphatase"/>
</dbReference>
<comment type="caution">
    <text evidence="6">The sequence shown here is derived from an EMBL/GenBank/DDBJ whole genome shotgun (WGS) entry which is preliminary data.</text>
</comment>
<dbReference type="GO" id="GO:0005737">
    <property type="term" value="C:cytoplasm"/>
    <property type="evidence" value="ECO:0007669"/>
    <property type="project" value="InterPro"/>
</dbReference>
<sequence>MARKVYQAIIDRPIGYQDSFGNRYPINYGYIPNLFAEDGEEQDVYIVSEKVREPLEYFEGELVAVIHRQDDVEDKWVLTLSSEIVTLEDIKEKTYFLEQYFDSTIELL</sequence>
<evidence type="ECO:0000256" key="4">
    <source>
        <dbReference type="ARBA" id="ARBA00022801"/>
    </source>
</evidence>
<dbReference type="GO" id="GO:0004427">
    <property type="term" value="F:inorganic diphosphate phosphatase activity"/>
    <property type="evidence" value="ECO:0007669"/>
    <property type="project" value="UniProtKB-EC"/>
</dbReference>